<proteinExistence type="predicted"/>
<dbReference type="EMBL" id="JBDODL010001221">
    <property type="protein sequence ID" value="MES1921289.1"/>
    <property type="molecule type" value="Genomic_DNA"/>
</dbReference>
<keyword evidence="3" id="KW-1185">Reference proteome</keyword>
<evidence type="ECO:0000259" key="1">
    <source>
        <dbReference type="Pfam" id="PF01434"/>
    </source>
</evidence>
<dbReference type="Proteomes" id="UP001439008">
    <property type="component" value="Unassembled WGS sequence"/>
</dbReference>
<dbReference type="InterPro" id="IPR037219">
    <property type="entry name" value="Peptidase_M41-like"/>
</dbReference>
<dbReference type="PANTHER" id="PTHR23076:SF97">
    <property type="entry name" value="ATP-DEPENDENT ZINC METALLOPROTEASE YME1L1"/>
    <property type="match status" value="1"/>
</dbReference>
<dbReference type="InterPro" id="IPR000642">
    <property type="entry name" value="Peptidase_M41"/>
</dbReference>
<evidence type="ECO:0000313" key="2">
    <source>
        <dbReference type="EMBL" id="MES1921289.1"/>
    </source>
</evidence>
<gene>
    <name evidence="2" type="ORF">MHBO_002839</name>
</gene>
<reference evidence="2 3" key="1">
    <citation type="journal article" date="2024" name="BMC Biol.">
        <title>Comparative genomics of Ascetosporea gives new insight into the evolutionary basis for animal parasitism in Rhizaria.</title>
        <authorList>
            <person name="Hiltunen Thoren M."/>
            <person name="Onut-Brannstrom I."/>
            <person name="Alfjorden A."/>
            <person name="Peckova H."/>
            <person name="Swords F."/>
            <person name="Hooper C."/>
            <person name="Holzer A.S."/>
            <person name="Bass D."/>
            <person name="Burki F."/>
        </authorList>
    </citation>
    <scope>NUCLEOTIDE SEQUENCE [LARGE SCALE GENOMIC DNA]</scope>
    <source>
        <strain evidence="2">20-A016</strain>
    </source>
</reference>
<organism evidence="2 3">
    <name type="scientific">Bonamia ostreae</name>
    <dbReference type="NCBI Taxonomy" id="126728"/>
    <lineage>
        <taxon>Eukaryota</taxon>
        <taxon>Sar</taxon>
        <taxon>Rhizaria</taxon>
        <taxon>Endomyxa</taxon>
        <taxon>Ascetosporea</taxon>
        <taxon>Haplosporida</taxon>
        <taxon>Bonamia</taxon>
    </lineage>
</organism>
<accession>A0ABV2ANP6</accession>
<evidence type="ECO:0000313" key="3">
    <source>
        <dbReference type="Proteomes" id="UP001439008"/>
    </source>
</evidence>
<dbReference type="SUPFAM" id="SSF140990">
    <property type="entry name" value="FtsH protease domain-like"/>
    <property type="match status" value="1"/>
</dbReference>
<dbReference type="PANTHER" id="PTHR23076">
    <property type="entry name" value="METALLOPROTEASE M41 FTSH"/>
    <property type="match status" value="1"/>
</dbReference>
<protein>
    <recommendedName>
        <fullName evidence="1">Peptidase M41 domain-containing protein</fullName>
    </recommendedName>
</protein>
<sequence length="226" mass="24942">MVNLVNIAAIATLKNRENEITQERLRDAVLQVSIGKVNKSIHPSQKVINNTAVHEAGHTVVALFTPGAKKVDLLTILPRGPSLGSTWLTPKEGAQYLQSYEEMLGQLDVMMGGHAAEELVFGRENATSGASSDFKNATNLAVAMVAQFGMSDSLGKFSSDPGQFSQWSPYLKEQVLTEARKLTDDSYCRAFNLLKEKRSVLNKMVNEVSRKDTLLQDEIYEIAQIR</sequence>
<feature type="domain" description="Peptidase M41" evidence="1">
    <location>
        <begin position="48"/>
        <end position="222"/>
    </location>
</feature>
<comment type="caution">
    <text evidence="2">The sequence shown here is derived from an EMBL/GenBank/DDBJ whole genome shotgun (WGS) entry which is preliminary data.</text>
</comment>
<dbReference type="Pfam" id="PF01434">
    <property type="entry name" value="Peptidase_M41"/>
    <property type="match status" value="1"/>
</dbReference>
<name>A0ABV2ANP6_9EUKA</name>
<dbReference type="Gene3D" id="1.20.58.760">
    <property type="entry name" value="Peptidase M41"/>
    <property type="match status" value="1"/>
</dbReference>